<keyword evidence="1" id="KW-0808">Transferase</keyword>
<protein>
    <submittedName>
        <fullName evidence="1">UDP-glycosyltransferase 91C1</fullName>
    </submittedName>
</protein>
<dbReference type="AlphaFoldDB" id="A0A0B2QVP5"/>
<reference evidence="1" key="1">
    <citation type="submission" date="2014-07" db="EMBL/GenBank/DDBJ databases">
        <title>Identification of a novel salt tolerance gene in wild soybean by whole-genome sequencing.</title>
        <authorList>
            <person name="Lam H.-M."/>
            <person name="Qi X."/>
            <person name="Li M.-W."/>
            <person name="Liu X."/>
            <person name="Xie M."/>
            <person name="Ni M."/>
            <person name="Xu X."/>
        </authorList>
    </citation>
    <scope>NUCLEOTIDE SEQUENCE [LARGE SCALE GENOMIC DNA]</scope>
    <source>
        <tissue evidence="1">Root</tissue>
    </source>
</reference>
<accession>A0A0B2QVP5</accession>
<gene>
    <name evidence="1" type="ORF">glysoja_036359</name>
</gene>
<name>A0A0B2QVP5_GLYSO</name>
<evidence type="ECO:0000313" key="1">
    <source>
        <dbReference type="EMBL" id="KHN24124.1"/>
    </source>
</evidence>
<sequence length="110" mass="12744">MGDNPLQTKMGDFTVPPLWIPFPTTVAYWHFKIMRIFNIVSDNDSGISDIYRFGTAIQNYDIVVIRGCIKFKPEWFEVLENIYQKSILLVGQLINTRFEGNEDITTYGSE</sequence>
<dbReference type="EMBL" id="KN655706">
    <property type="protein sequence ID" value="KHN24124.1"/>
    <property type="molecule type" value="Genomic_DNA"/>
</dbReference>
<dbReference type="Proteomes" id="UP000053555">
    <property type="component" value="Unassembled WGS sequence"/>
</dbReference>
<proteinExistence type="predicted"/>
<dbReference type="GO" id="GO:0016740">
    <property type="term" value="F:transferase activity"/>
    <property type="evidence" value="ECO:0007669"/>
    <property type="project" value="UniProtKB-KW"/>
</dbReference>
<organism evidence="1">
    <name type="scientific">Glycine soja</name>
    <name type="common">Wild soybean</name>
    <dbReference type="NCBI Taxonomy" id="3848"/>
    <lineage>
        <taxon>Eukaryota</taxon>
        <taxon>Viridiplantae</taxon>
        <taxon>Streptophyta</taxon>
        <taxon>Embryophyta</taxon>
        <taxon>Tracheophyta</taxon>
        <taxon>Spermatophyta</taxon>
        <taxon>Magnoliopsida</taxon>
        <taxon>eudicotyledons</taxon>
        <taxon>Gunneridae</taxon>
        <taxon>Pentapetalae</taxon>
        <taxon>rosids</taxon>
        <taxon>fabids</taxon>
        <taxon>Fabales</taxon>
        <taxon>Fabaceae</taxon>
        <taxon>Papilionoideae</taxon>
        <taxon>50 kb inversion clade</taxon>
        <taxon>NPAAA clade</taxon>
        <taxon>indigoferoid/millettioid clade</taxon>
        <taxon>Phaseoleae</taxon>
        <taxon>Glycine</taxon>
        <taxon>Glycine subgen. Soja</taxon>
    </lineage>
</organism>